<dbReference type="OMA" id="MPHAPGE"/>
<dbReference type="CDD" id="cd05233">
    <property type="entry name" value="SDR_c"/>
    <property type="match status" value="1"/>
</dbReference>
<evidence type="ECO:0000256" key="2">
    <source>
        <dbReference type="ARBA" id="ARBA00022857"/>
    </source>
</evidence>
<dbReference type="SUPFAM" id="SSF51735">
    <property type="entry name" value="NAD(P)-binding Rossmann-fold domains"/>
    <property type="match status" value="1"/>
</dbReference>
<dbReference type="OrthoDB" id="213346at2157"/>
<gene>
    <name evidence="4" type="ORF">SAMN05443661_12326</name>
</gene>
<dbReference type="InterPro" id="IPR002347">
    <property type="entry name" value="SDR_fam"/>
</dbReference>
<dbReference type="PANTHER" id="PTHR43391">
    <property type="entry name" value="RETINOL DEHYDROGENASE-RELATED"/>
    <property type="match status" value="1"/>
</dbReference>
<organism evidence="4 5">
    <name type="scientific">Natronobacterium gregoryi</name>
    <dbReference type="NCBI Taxonomy" id="44930"/>
    <lineage>
        <taxon>Archaea</taxon>
        <taxon>Methanobacteriati</taxon>
        <taxon>Methanobacteriota</taxon>
        <taxon>Stenosarchaea group</taxon>
        <taxon>Halobacteria</taxon>
        <taxon>Halobacteriales</taxon>
        <taxon>Natrialbaceae</taxon>
        <taxon>Natronobacterium</taxon>
    </lineage>
</organism>
<dbReference type="PANTHER" id="PTHR43391:SF14">
    <property type="entry name" value="DEHYDROGENASE_REDUCTASE SDR FAMILY PROTEIN 7-LIKE"/>
    <property type="match status" value="1"/>
</dbReference>
<keyword evidence="3" id="KW-0560">Oxidoreductase</keyword>
<dbReference type="PRINTS" id="PR00081">
    <property type="entry name" value="GDHRDH"/>
</dbReference>
<dbReference type="GeneID" id="14208312"/>
<evidence type="ECO:0000313" key="4">
    <source>
        <dbReference type="EMBL" id="SFJ34259.1"/>
    </source>
</evidence>
<sequence>MTTQTILLTGASGGIGTAVADAFAGDGWRTILCGRSRESLESTAETVSEAGGTPVVRPLDVRDEDAVFDTLLETIPETLDVLLPAAAVMPHAPGERPLDEEYYEDVRTVLDTNVYGLFTVLREALQFMPSDGRVLVPSGSVARDPKPGMGTYAPSKAAAEALARGFAIDVDQTVGIVDPGLVATALTGDTGRDPTDVAELFQWAALECPAEKLDGEIVGLREWKQATR</sequence>
<dbReference type="Proteomes" id="UP000182829">
    <property type="component" value="Unassembled WGS sequence"/>
</dbReference>
<dbReference type="Pfam" id="PF00106">
    <property type="entry name" value="adh_short"/>
    <property type="match status" value="1"/>
</dbReference>
<dbReference type="AlphaFoldDB" id="A0A1I3QL78"/>
<reference evidence="4 5" key="1">
    <citation type="submission" date="2016-10" db="EMBL/GenBank/DDBJ databases">
        <authorList>
            <person name="de Groot N.N."/>
        </authorList>
    </citation>
    <scope>NUCLEOTIDE SEQUENCE [LARGE SCALE GENOMIC DNA]</scope>
    <source>
        <strain evidence="4 5">SP2</strain>
    </source>
</reference>
<dbReference type="Gene3D" id="3.40.50.720">
    <property type="entry name" value="NAD(P)-binding Rossmann-like Domain"/>
    <property type="match status" value="1"/>
</dbReference>
<dbReference type="InterPro" id="IPR036291">
    <property type="entry name" value="NAD(P)-bd_dom_sf"/>
</dbReference>
<dbReference type="EMBL" id="FORO01000023">
    <property type="protein sequence ID" value="SFJ34259.1"/>
    <property type="molecule type" value="Genomic_DNA"/>
</dbReference>
<dbReference type="GO" id="GO:0016491">
    <property type="term" value="F:oxidoreductase activity"/>
    <property type="evidence" value="ECO:0007669"/>
    <property type="project" value="UniProtKB-KW"/>
</dbReference>
<name>A0A1I3QL78_9EURY</name>
<evidence type="ECO:0000313" key="5">
    <source>
        <dbReference type="Proteomes" id="UP000182829"/>
    </source>
</evidence>
<proteinExistence type="inferred from homology"/>
<evidence type="ECO:0000256" key="1">
    <source>
        <dbReference type="ARBA" id="ARBA00006484"/>
    </source>
</evidence>
<keyword evidence="2" id="KW-0521">NADP</keyword>
<dbReference type="GO" id="GO:0005829">
    <property type="term" value="C:cytosol"/>
    <property type="evidence" value="ECO:0007669"/>
    <property type="project" value="TreeGrafter"/>
</dbReference>
<accession>A0A1I3QL78</accession>
<dbReference type="RefSeq" id="WP_005579582.1">
    <property type="nucleotide sequence ID" value="NZ_FORO01000023.1"/>
</dbReference>
<comment type="similarity">
    <text evidence="1">Belongs to the short-chain dehydrogenases/reductases (SDR) family.</text>
</comment>
<protein>
    <submittedName>
        <fullName evidence="4">NADP-dependent 3-hydroxy acid dehydrogenase YdfG</fullName>
    </submittedName>
</protein>
<evidence type="ECO:0000256" key="3">
    <source>
        <dbReference type="ARBA" id="ARBA00023002"/>
    </source>
</evidence>